<proteinExistence type="predicted"/>
<feature type="signal peptide" evidence="2">
    <location>
        <begin position="1"/>
        <end position="30"/>
    </location>
</feature>
<organism evidence="3 4">
    <name type="scientific">Segniliparus rugosus (strain ATCC BAA-974 / DSM 45345 / CCUG 50838 / CIP 108380 / JCM 13579 / CDC 945)</name>
    <dbReference type="NCBI Taxonomy" id="679197"/>
    <lineage>
        <taxon>Bacteria</taxon>
        <taxon>Bacillati</taxon>
        <taxon>Actinomycetota</taxon>
        <taxon>Actinomycetes</taxon>
        <taxon>Mycobacteriales</taxon>
        <taxon>Segniliparaceae</taxon>
        <taxon>Segniliparus</taxon>
    </lineage>
</organism>
<keyword evidence="4" id="KW-1185">Reference proteome</keyword>
<sequence length="168" mass="17245">MTAVRPLPLSRRAALLVGASALLVSAAGCAEDQRPDPKAEQLLASLRDQAGRARREAEQAGLLADRDADQARALREAGDVRRAHADALDAQLARLAPPKTTAPSPTVVSTANPPPPGSLDQFKASLAESRRLAGELARDSSGYQAGLAASIAAALGALLAVTLAEADQ</sequence>
<dbReference type="STRING" id="679197.HMPREF9336_02566"/>
<feature type="compositionally biased region" description="Polar residues" evidence="1">
    <location>
        <begin position="101"/>
        <end position="111"/>
    </location>
</feature>
<feature type="chain" id="PRO_5038965441" evidence="2">
    <location>
        <begin position="31"/>
        <end position="168"/>
    </location>
</feature>
<accession>E5XSU4</accession>
<dbReference type="PROSITE" id="PS51257">
    <property type="entry name" value="PROKAR_LIPOPROTEIN"/>
    <property type="match status" value="1"/>
</dbReference>
<evidence type="ECO:0000313" key="4">
    <source>
        <dbReference type="Proteomes" id="UP000004816"/>
    </source>
</evidence>
<evidence type="ECO:0000256" key="1">
    <source>
        <dbReference type="SAM" id="MobiDB-lite"/>
    </source>
</evidence>
<comment type="caution">
    <text evidence="3">The sequence shown here is derived from an EMBL/GenBank/DDBJ whole genome shotgun (WGS) entry which is preliminary data.</text>
</comment>
<dbReference type="RefSeq" id="WP_021030374.1">
    <property type="nucleotide sequence ID" value="NZ_KI391953.1"/>
</dbReference>
<dbReference type="EMBL" id="ACZI02000002">
    <property type="protein sequence ID" value="EFV12621.2"/>
    <property type="molecule type" value="Genomic_DNA"/>
</dbReference>
<feature type="region of interest" description="Disordered" evidence="1">
    <location>
        <begin position="92"/>
        <end position="118"/>
    </location>
</feature>
<protein>
    <submittedName>
        <fullName evidence="3">Uncharacterized protein</fullName>
    </submittedName>
</protein>
<dbReference type="Proteomes" id="UP000004816">
    <property type="component" value="Unassembled WGS sequence"/>
</dbReference>
<evidence type="ECO:0000256" key="2">
    <source>
        <dbReference type="SAM" id="SignalP"/>
    </source>
</evidence>
<name>E5XSU4_SEGRC</name>
<evidence type="ECO:0000313" key="3">
    <source>
        <dbReference type="EMBL" id="EFV12621.2"/>
    </source>
</evidence>
<gene>
    <name evidence="3" type="ORF">HMPREF9336_02566</name>
</gene>
<keyword evidence="2" id="KW-0732">Signal</keyword>
<reference evidence="3 4" key="1">
    <citation type="journal article" date="2011" name="Stand. Genomic Sci.">
        <title>High quality draft genome sequence of Segniliparus rugosus CDC 945(T)= (ATCC BAA-974(T)).</title>
        <authorList>
            <person name="Earl A.M."/>
            <person name="Desjardins C.A."/>
            <person name="Fitzgerald M.G."/>
            <person name="Arachchi H.M."/>
            <person name="Zeng Q."/>
            <person name="Mehta T."/>
            <person name="Griggs A."/>
            <person name="Birren B.W."/>
            <person name="Toney N.C."/>
            <person name="Carr J."/>
            <person name="Posey J."/>
            <person name="Butler W.R."/>
        </authorList>
    </citation>
    <scope>NUCLEOTIDE SEQUENCE [LARGE SCALE GENOMIC DNA]</scope>
    <source>
        <strain evidence="4">ATCC BAA-974 / DSM 45345 / CCUG 50838 / CIP 108380 / JCM 13579 / CDC 945</strain>
    </source>
</reference>
<dbReference type="AlphaFoldDB" id="E5XSU4"/>
<dbReference type="HOGENOM" id="CLU_118078_2_0_11"/>